<proteinExistence type="predicted"/>
<keyword evidence="1" id="KW-0472">Membrane</keyword>
<organism evidence="2">
    <name type="scientific">Lotharella oceanica</name>
    <dbReference type="NCBI Taxonomy" id="641309"/>
    <lineage>
        <taxon>Eukaryota</taxon>
        <taxon>Sar</taxon>
        <taxon>Rhizaria</taxon>
        <taxon>Cercozoa</taxon>
        <taxon>Chlorarachniophyceae</taxon>
        <taxon>Lotharella</taxon>
    </lineage>
</organism>
<protein>
    <submittedName>
        <fullName evidence="2">Uncharacterized protein</fullName>
    </submittedName>
</protein>
<dbReference type="EMBL" id="HBHP01017667">
    <property type="protein sequence ID" value="CAD9766008.1"/>
    <property type="molecule type" value="Transcribed_RNA"/>
</dbReference>
<keyword evidence="1" id="KW-1133">Transmembrane helix</keyword>
<evidence type="ECO:0000256" key="1">
    <source>
        <dbReference type="SAM" id="Phobius"/>
    </source>
</evidence>
<accession>A0A7S2TQX3</accession>
<gene>
    <name evidence="2" type="ORF">LSP00402_LOCUS10953</name>
</gene>
<keyword evidence="1" id="KW-0812">Transmembrane</keyword>
<sequence length="151" mass="17145">MQTLKWGILFIVLTLCIFAGIYMAFRSRFFSARQQKSRRSTLKGTTSTLENDIWKKSYQSFDKSFPSSAEVYALQMIKPSIKPSMQLECVDQYDASSGTVTSNQLRESHSAPATISSTKRVLSVIMEEDLEDLESLYADTEISSTYDVYQC</sequence>
<name>A0A7S2TQX3_9EUKA</name>
<evidence type="ECO:0000313" key="2">
    <source>
        <dbReference type="EMBL" id="CAD9766008.1"/>
    </source>
</evidence>
<feature type="transmembrane region" description="Helical" evidence="1">
    <location>
        <begin position="6"/>
        <end position="25"/>
    </location>
</feature>
<dbReference type="AlphaFoldDB" id="A0A7S2TQX3"/>
<reference evidence="2" key="1">
    <citation type="submission" date="2021-01" db="EMBL/GenBank/DDBJ databases">
        <authorList>
            <person name="Corre E."/>
            <person name="Pelletier E."/>
            <person name="Niang G."/>
            <person name="Scheremetjew M."/>
            <person name="Finn R."/>
            <person name="Kale V."/>
            <person name="Holt S."/>
            <person name="Cochrane G."/>
            <person name="Meng A."/>
            <person name="Brown T."/>
            <person name="Cohen L."/>
        </authorList>
    </citation>
    <scope>NUCLEOTIDE SEQUENCE</scope>
    <source>
        <strain evidence="2">CCMP622</strain>
    </source>
</reference>